<dbReference type="GO" id="GO:0006493">
    <property type="term" value="P:protein O-linked glycosylation"/>
    <property type="evidence" value="ECO:0000318"/>
    <property type="project" value="GO_Central"/>
</dbReference>
<evidence type="ECO:0000256" key="14">
    <source>
        <dbReference type="SAM" id="MobiDB-lite"/>
    </source>
</evidence>
<dbReference type="AlphaFoldDB" id="B3DK04"/>
<reference evidence="16" key="2">
    <citation type="submission" date="2011-04" db="UniProtKB">
        <authorList>
            <consortium name="Ensembl"/>
        </authorList>
    </citation>
    <scope>IDENTIFICATION</scope>
    <source>
        <strain evidence="16">Tuebingen</strain>
    </source>
</reference>
<dbReference type="KEGG" id="dre:798206"/>
<dbReference type="GO" id="GO:0008499">
    <property type="term" value="F:N-acetyl-beta-D-glucosaminide beta-(1,3)-galactosyltransferase activity"/>
    <property type="evidence" value="ECO:0000318"/>
    <property type="project" value="GO_Central"/>
</dbReference>
<keyword evidence="4 13" id="KW-0328">Glycosyltransferase</keyword>
<accession>B3DK05</accession>
<evidence type="ECO:0000256" key="12">
    <source>
        <dbReference type="ARBA" id="ARBA00023180"/>
    </source>
</evidence>
<evidence type="ECO:0000256" key="13">
    <source>
        <dbReference type="RuleBase" id="RU363063"/>
    </source>
</evidence>
<keyword evidence="8 13" id="KW-1133">Transmembrane helix</keyword>
<dbReference type="EMBL" id="CT954258">
    <property type="status" value="NOT_ANNOTATED_CDS"/>
    <property type="molecule type" value="Genomic_DNA"/>
</dbReference>
<evidence type="ECO:0000256" key="9">
    <source>
        <dbReference type="ARBA" id="ARBA00023034"/>
    </source>
</evidence>
<evidence type="ECO:0000313" key="15">
    <source>
        <dbReference type="EMBL" id="AAI63676.1"/>
    </source>
</evidence>
<dbReference type="FunFam" id="3.90.550.50:FF:000001">
    <property type="entry name" value="Hexosyltransferase"/>
    <property type="match status" value="1"/>
</dbReference>
<evidence type="ECO:0000256" key="3">
    <source>
        <dbReference type="ARBA" id="ARBA00008661"/>
    </source>
</evidence>
<dbReference type="Pfam" id="PF01762">
    <property type="entry name" value="Galactosyl_T"/>
    <property type="match status" value="1"/>
</dbReference>
<evidence type="ECO:0000256" key="6">
    <source>
        <dbReference type="ARBA" id="ARBA00022692"/>
    </source>
</evidence>
<evidence type="ECO:0000256" key="5">
    <source>
        <dbReference type="ARBA" id="ARBA00022679"/>
    </source>
</evidence>
<evidence type="ECO:0000313" key="17">
    <source>
        <dbReference type="Proteomes" id="UP000000437"/>
    </source>
</evidence>
<accession>E7F0S3</accession>
<keyword evidence="10" id="KW-0443">Lipid metabolism</keyword>
<dbReference type="HOGENOM" id="CLU_036849_2_1_1"/>
<evidence type="ECO:0000256" key="4">
    <source>
        <dbReference type="ARBA" id="ARBA00022676"/>
    </source>
</evidence>
<reference evidence="16 17" key="3">
    <citation type="journal article" date="2013" name="Nature">
        <title>The zebrafish reference genome sequence and its relationship to the human genome.</title>
        <authorList>
            <consortium name="Genome Reference Consortium Zebrafish"/>
            <person name="Howe K."/>
            <person name="Clark M.D."/>
            <person name="Torroja C.F."/>
            <person name="Torrance J."/>
            <person name="Berthelot C."/>
            <person name="Muffato M."/>
            <person name="Collins J.E."/>
            <person name="Humphray S."/>
            <person name="McLaren K."/>
            <person name="Matthews L."/>
            <person name="McLaren S."/>
            <person name="Sealy I."/>
            <person name="Caccamo M."/>
            <person name="Churcher C."/>
            <person name="Scott C."/>
            <person name="Barrett J.C."/>
            <person name="Koch R."/>
            <person name="Rauch G.J."/>
            <person name="White S."/>
            <person name="Chow W."/>
            <person name="Kilian B."/>
            <person name="Quintais L.T."/>
            <person name="Guerra-Assuncao J.A."/>
            <person name="Zhou Y."/>
            <person name="Gu Y."/>
            <person name="Yen J."/>
            <person name="Vogel J.H."/>
            <person name="Eyre T."/>
            <person name="Redmond S."/>
            <person name="Banerjee R."/>
            <person name="Chi J."/>
            <person name="Fu B."/>
            <person name="Langley E."/>
            <person name="Maguire S.F."/>
            <person name="Laird G.K."/>
            <person name="Lloyd D."/>
            <person name="Kenyon E."/>
            <person name="Donaldson S."/>
            <person name="Sehra H."/>
            <person name="Almeida-King J."/>
            <person name="Loveland J."/>
            <person name="Trevanion S."/>
            <person name="Jones M."/>
            <person name="Quail M."/>
            <person name="Willey D."/>
            <person name="Hunt A."/>
            <person name="Burton J."/>
            <person name="Sims S."/>
            <person name="McLay K."/>
            <person name="Plumb B."/>
            <person name="Davis J."/>
            <person name="Clee C."/>
            <person name="Oliver K."/>
            <person name="Clark R."/>
            <person name="Riddle C."/>
            <person name="Elliot D."/>
            <person name="Eliott D."/>
            <person name="Threadgold G."/>
            <person name="Harden G."/>
            <person name="Ware D."/>
            <person name="Begum S."/>
            <person name="Mortimore B."/>
            <person name="Mortimer B."/>
            <person name="Kerry G."/>
            <person name="Heath P."/>
            <person name="Phillimore B."/>
            <person name="Tracey A."/>
            <person name="Corby N."/>
            <person name="Dunn M."/>
            <person name="Johnson C."/>
            <person name="Wood J."/>
            <person name="Clark S."/>
            <person name="Pelan S."/>
            <person name="Griffiths G."/>
            <person name="Smith M."/>
            <person name="Glithero R."/>
            <person name="Howden P."/>
            <person name="Barker N."/>
            <person name="Lloyd C."/>
            <person name="Stevens C."/>
            <person name="Harley J."/>
            <person name="Holt K."/>
            <person name="Panagiotidis G."/>
            <person name="Lovell J."/>
            <person name="Beasley H."/>
            <person name="Henderson C."/>
            <person name="Gordon D."/>
            <person name="Auger K."/>
            <person name="Wright D."/>
            <person name="Collins J."/>
            <person name="Raisen C."/>
            <person name="Dyer L."/>
            <person name="Leung K."/>
            <person name="Robertson L."/>
            <person name="Ambridge K."/>
            <person name="Leongamornlert D."/>
            <person name="McGuire S."/>
            <person name="Gilderthorp R."/>
            <person name="Griffiths C."/>
            <person name="Manthravadi D."/>
            <person name="Nichol S."/>
            <person name="Barker G."/>
            <person name="Whitehead S."/>
            <person name="Kay M."/>
            <person name="Brown J."/>
            <person name="Murnane C."/>
            <person name="Gray E."/>
            <person name="Humphries M."/>
            <person name="Sycamore N."/>
            <person name="Barker D."/>
            <person name="Saunders D."/>
            <person name="Wallis J."/>
            <person name="Babbage A."/>
            <person name="Hammond S."/>
            <person name="Mashreghi-Mohammadi M."/>
            <person name="Barr L."/>
            <person name="Martin S."/>
            <person name="Wray P."/>
            <person name="Ellington A."/>
            <person name="Matthews N."/>
            <person name="Ellwood M."/>
            <person name="Woodmansey R."/>
            <person name="Clark G."/>
            <person name="Cooper J."/>
            <person name="Cooper J."/>
            <person name="Tromans A."/>
            <person name="Grafham D."/>
            <person name="Skuce C."/>
            <person name="Pandian R."/>
            <person name="Andrews R."/>
            <person name="Harrison E."/>
            <person name="Kimberley A."/>
            <person name="Garnett J."/>
            <person name="Fosker N."/>
            <person name="Hall R."/>
            <person name="Garner P."/>
            <person name="Kelly D."/>
            <person name="Bird C."/>
            <person name="Palmer S."/>
            <person name="Gehring I."/>
            <person name="Berger A."/>
            <person name="Dooley C.M."/>
            <person name="Ersan-Urun Z."/>
            <person name="Eser C."/>
            <person name="Geiger H."/>
            <person name="Geisler M."/>
            <person name="Karotki L."/>
            <person name="Kirn A."/>
            <person name="Konantz J."/>
            <person name="Konantz M."/>
            <person name="Oberlander M."/>
            <person name="Rudolph-Geiger S."/>
            <person name="Teucke M."/>
            <person name="Lanz C."/>
            <person name="Raddatz G."/>
            <person name="Osoegawa K."/>
            <person name="Zhu B."/>
            <person name="Rapp A."/>
            <person name="Widaa S."/>
            <person name="Langford C."/>
            <person name="Yang F."/>
            <person name="Schuster S.C."/>
            <person name="Carter N.P."/>
            <person name="Harrow J."/>
            <person name="Ning Z."/>
            <person name="Herrero J."/>
            <person name="Searle S.M."/>
            <person name="Enright A."/>
            <person name="Geisler R."/>
            <person name="Plasterk R.H."/>
            <person name="Lee C."/>
            <person name="Westerfield M."/>
            <person name="de Jong P.J."/>
            <person name="Zon L.I."/>
            <person name="Postlethwait J.H."/>
            <person name="Nusslein-Volhard C."/>
            <person name="Hubbard T.J."/>
            <person name="Roest Crollius H."/>
            <person name="Rogers J."/>
            <person name="Stemple D.L."/>
        </authorList>
    </citation>
    <scope>NUCLEOTIDE SEQUENCE [LARGE SCALE GENOMIC DNA]</scope>
    <source>
        <strain evidence="16">Tuebingen</strain>
    </source>
</reference>
<proteinExistence type="evidence at transcript level"/>
<reference evidence="18" key="5">
    <citation type="submission" date="2025-04" db="UniProtKB">
        <authorList>
            <consortium name="RefSeq"/>
        </authorList>
    </citation>
    <scope>IDENTIFICATION</scope>
</reference>
<dbReference type="PaxDb" id="7955-ENSDARP00000099625"/>
<feature type="transmembrane region" description="Helical" evidence="13">
    <location>
        <begin position="35"/>
        <end position="53"/>
    </location>
</feature>
<dbReference type="PANTHER" id="PTHR11214">
    <property type="entry name" value="BETA-1,3-N-ACETYLGLUCOSAMINYLTRANSFERASE"/>
    <property type="match status" value="1"/>
</dbReference>
<evidence type="ECO:0000313" key="16">
    <source>
        <dbReference type="Ensembl" id="ENSDARP00000111458"/>
    </source>
</evidence>
<dbReference type="ZFIN" id="ZDB-GENE-030131-4878">
    <property type="gene designation" value="b3galt11"/>
</dbReference>
<keyword evidence="5" id="KW-0808">Transferase</keyword>
<evidence type="ECO:0000256" key="11">
    <source>
        <dbReference type="ARBA" id="ARBA00023136"/>
    </source>
</evidence>
<dbReference type="InterPro" id="IPR002659">
    <property type="entry name" value="Glyco_trans_31"/>
</dbReference>
<dbReference type="OrthoDB" id="5512589at2759"/>
<comment type="subcellular location">
    <subcellularLocation>
        <location evidence="1 13">Golgi apparatus membrane</location>
        <topology evidence="1 13">Single-pass type II membrane protein</topology>
    </subcellularLocation>
</comment>
<dbReference type="CTD" id="798206"/>
<evidence type="ECO:0000256" key="7">
    <source>
        <dbReference type="ARBA" id="ARBA00022968"/>
    </source>
</evidence>
<evidence type="ECO:0000256" key="8">
    <source>
        <dbReference type="ARBA" id="ARBA00022989"/>
    </source>
</evidence>
<dbReference type="EC" id="2.4.1.-" evidence="13"/>
<keyword evidence="6 13" id="KW-0812">Transmembrane</keyword>
<accession>B3DK04</accession>
<dbReference type="Proteomes" id="UP000000437">
    <property type="component" value="Chromosome 22"/>
</dbReference>
<evidence type="ECO:0000256" key="2">
    <source>
        <dbReference type="ARBA" id="ARBA00004922"/>
    </source>
</evidence>
<dbReference type="OMA" id="YWERIRQ"/>
<evidence type="ECO:0000313" key="19">
    <source>
        <dbReference type="ZFIN" id="ZDB-GENE-030131-4878"/>
    </source>
</evidence>
<dbReference type="Gene3D" id="3.90.550.50">
    <property type="match status" value="1"/>
</dbReference>
<evidence type="ECO:0000313" key="18">
    <source>
        <dbReference type="RefSeq" id="NP_001122268.1"/>
    </source>
</evidence>
<dbReference type="GO" id="GO:0000139">
    <property type="term" value="C:Golgi membrane"/>
    <property type="evidence" value="ECO:0000318"/>
    <property type="project" value="GO_Central"/>
</dbReference>
<dbReference type="eggNOG" id="KOG2287">
    <property type="taxonomic scope" value="Eukaryota"/>
</dbReference>
<dbReference type="SMR" id="B3DK04"/>
<reference evidence="18" key="4">
    <citation type="journal article" date="2016" name="BMC Genomics">
        <title>Gene evolution and gene expression after whole genome duplication in fish: the PhyloFish database.</title>
        <authorList>
            <person name="Pasquier J."/>
            <person name="Cabau C."/>
            <person name="Nguyen T."/>
            <person name="Jouanno E."/>
            <person name="Severac D."/>
            <person name="Braasch I."/>
            <person name="Journot L."/>
            <person name="Pontarotti P."/>
            <person name="Klopp C."/>
            <person name="Postlethwait J.H."/>
            <person name="Guiguen Y."/>
            <person name="Bobe J."/>
        </authorList>
    </citation>
    <scope>NUCLEOTIDE SEQUENCE</scope>
</reference>
<dbReference type="RefSeq" id="NP_001122268.1">
    <property type="nucleotide sequence ID" value="NM_001128796.1"/>
</dbReference>
<dbReference type="AGR" id="ZFIN:ZDB-GENE-030131-4878"/>
<dbReference type="EMBL" id="BC163676">
    <property type="protein sequence ID" value="AAI63676.1"/>
    <property type="molecule type" value="mRNA"/>
</dbReference>
<sequence>MSAKVHGELPDKLVTAGKPFLRSCVSFGQMSCKKWLLVCFLVPGIALMIYLGHSPLTKPWHHASVQREAQRPNADSPNTEEDPGLYHVAYPRNYKFIINQPGICEERKPYVVIIVPVPPHDFNARNGIRNTWAGEKVVEGKEVLVLFILGLHSGDDEETLQEQLRNESQQYKDLLQSNFQDSYRNLTIKTMMMMEWLSRDCQQASYAVKVDADVLLNVNNLINMLVSLNTVQSNYMTGLVWDASPVIRDSSNKFFLPYDVYPKYAYPPYPLGMCYIISLDLPQKFLKESKKIKPLYIEDAYLGMCLEHLGIAPVKPPNMDQFVVKPPQYNRCYFSRLIAVLTDNTNQMTSFWTDIHLTSSPC</sequence>
<gene>
    <name evidence="18 19" type="primary">b3galt11</name>
    <name evidence="18" type="synonym">fe05b03</name>
    <name evidence="18" type="synonym">wu:fe05b03</name>
    <name evidence="15 18" type="ORF">zgc:194551</name>
</gene>
<feature type="region of interest" description="Disordered" evidence="14">
    <location>
        <begin position="62"/>
        <end position="84"/>
    </location>
</feature>
<name>B3DK04_DANRE</name>
<dbReference type="Reactome" id="R-DRE-9037629">
    <property type="pathway name" value="Lewis blood group biosynthesis"/>
</dbReference>
<comment type="pathway">
    <text evidence="2">Protein modification; protein glycosylation.</text>
</comment>
<evidence type="ECO:0000256" key="1">
    <source>
        <dbReference type="ARBA" id="ARBA00004323"/>
    </source>
</evidence>
<dbReference type="Ensembl" id="ENSDART00000130723.2">
    <property type="protein sequence ID" value="ENSDARP00000111458.2"/>
    <property type="gene ID" value="ENSDARG00000115221.1"/>
</dbReference>
<dbReference type="GO" id="GO:0006629">
    <property type="term" value="P:lipid metabolic process"/>
    <property type="evidence" value="ECO:0007669"/>
    <property type="project" value="UniProtKB-KW"/>
</dbReference>
<keyword evidence="12" id="KW-0325">Glycoprotein</keyword>
<comment type="similarity">
    <text evidence="3 13">Belongs to the glycosyltransferase 31 family.</text>
</comment>
<reference evidence="15" key="1">
    <citation type="submission" date="2008-04" db="EMBL/GenBank/DDBJ databases">
        <authorList>
            <consortium name="NIH - Zebrafish Gene Collection (ZGC) project"/>
        </authorList>
    </citation>
    <scope>NUCLEOTIDE SEQUENCE [LARGE SCALE MRNA]</scope>
</reference>
<accession>A0A8N7XJ80</accession>
<evidence type="ECO:0000256" key="10">
    <source>
        <dbReference type="ARBA" id="ARBA00023098"/>
    </source>
</evidence>
<keyword evidence="17" id="KW-1185">Reference proteome</keyword>
<keyword evidence="11 13" id="KW-0472">Membrane</keyword>
<dbReference type="GeneID" id="798206"/>
<dbReference type="EMBL" id="BC163675">
    <property type="protein sequence ID" value="AAI63675.1"/>
    <property type="molecule type" value="mRNA"/>
</dbReference>
<dbReference type="PANTHER" id="PTHR11214:SF115">
    <property type="entry name" value="HEXOSYLTRANSFERASE"/>
    <property type="match status" value="1"/>
</dbReference>
<protein>
    <recommendedName>
        <fullName evidence="13">Hexosyltransferase</fullName>
        <ecNumber evidence="13">2.4.1.-</ecNumber>
    </recommendedName>
</protein>
<keyword evidence="9 13" id="KW-0333">Golgi apparatus</keyword>
<organism evidence="15">
    <name type="scientific">Danio rerio</name>
    <name type="common">Zebrafish</name>
    <name type="synonym">Brachydanio rerio</name>
    <dbReference type="NCBI Taxonomy" id="7955"/>
    <lineage>
        <taxon>Eukaryota</taxon>
        <taxon>Metazoa</taxon>
        <taxon>Chordata</taxon>
        <taxon>Craniata</taxon>
        <taxon>Vertebrata</taxon>
        <taxon>Euteleostomi</taxon>
        <taxon>Actinopterygii</taxon>
        <taxon>Neopterygii</taxon>
        <taxon>Teleostei</taxon>
        <taxon>Ostariophysi</taxon>
        <taxon>Cypriniformes</taxon>
        <taxon>Danionidae</taxon>
        <taxon>Danioninae</taxon>
        <taxon>Danio</taxon>
    </lineage>
</organism>
<keyword evidence="7 13" id="KW-0735">Signal-anchor</keyword>
<dbReference type="CAZy" id="GT31">
    <property type="family name" value="Glycosyltransferase Family 31"/>
</dbReference>